<dbReference type="GO" id="GO:0008320">
    <property type="term" value="F:protein transmembrane transporter activity"/>
    <property type="evidence" value="ECO:0007669"/>
    <property type="project" value="UniProtKB-UniRule"/>
</dbReference>
<evidence type="ECO:0000256" key="6">
    <source>
        <dbReference type="ARBA" id="ARBA00023010"/>
    </source>
</evidence>
<keyword evidence="3 8" id="KW-0812">Transmembrane</keyword>
<keyword evidence="4 8" id="KW-0653">Protein transport</keyword>
<reference evidence="9" key="1">
    <citation type="submission" date="2020-10" db="EMBL/GenBank/DDBJ databases">
        <authorList>
            <person name="Gilroy R."/>
        </authorList>
    </citation>
    <scope>NUCLEOTIDE SEQUENCE</scope>
    <source>
        <strain evidence="9">E3-2379</strain>
    </source>
</reference>
<dbReference type="EMBL" id="JADIML010000091">
    <property type="protein sequence ID" value="MBO8462943.1"/>
    <property type="molecule type" value="Genomic_DNA"/>
</dbReference>
<dbReference type="Pfam" id="PF00584">
    <property type="entry name" value="SecE"/>
    <property type="match status" value="1"/>
</dbReference>
<evidence type="ECO:0000256" key="3">
    <source>
        <dbReference type="ARBA" id="ARBA00022692"/>
    </source>
</evidence>
<gene>
    <name evidence="8 9" type="primary">secE</name>
    <name evidence="9" type="ORF">IAC13_03305</name>
</gene>
<dbReference type="InterPro" id="IPR038379">
    <property type="entry name" value="SecE_sf"/>
</dbReference>
<dbReference type="GO" id="GO:0043952">
    <property type="term" value="P:protein transport by the Sec complex"/>
    <property type="evidence" value="ECO:0007669"/>
    <property type="project" value="UniProtKB-UniRule"/>
</dbReference>
<dbReference type="InterPro" id="IPR005807">
    <property type="entry name" value="SecE_bac"/>
</dbReference>
<dbReference type="GO" id="GO:0005886">
    <property type="term" value="C:plasma membrane"/>
    <property type="evidence" value="ECO:0007669"/>
    <property type="project" value="UniProtKB-SubCell"/>
</dbReference>
<dbReference type="GO" id="GO:0009306">
    <property type="term" value="P:protein secretion"/>
    <property type="evidence" value="ECO:0007669"/>
    <property type="project" value="UniProtKB-UniRule"/>
</dbReference>
<evidence type="ECO:0000313" key="9">
    <source>
        <dbReference type="EMBL" id="MBO8462943.1"/>
    </source>
</evidence>
<dbReference type="Gene3D" id="1.20.5.1030">
    <property type="entry name" value="Preprotein translocase secy subunit"/>
    <property type="match status" value="1"/>
</dbReference>
<evidence type="ECO:0000256" key="4">
    <source>
        <dbReference type="ARBA" id="ARBA00022927"/>
    </source>
</evidence>
<reference evidence="9" key="2">
    <citation type="journal article" date="2021" name="PeerJ">
        <title>Extensive microbial diversity within the chicken gut microbiome revealed by metagenomics and culture.</title>
        <authorList>
            <person name="Gilroy R."/>
            <person name="Ravi A."/>
            <person name="Getino M."/>
            <person name="Pursley I."/>
            <person name="Horton D.L."/>
            <person name="Alikhan N.F."/>
            <person name="Baker D."/>
            <person name="Gharbi K."/>
            <person name="Hall N."/>
            <person name="Watson M."/>
            <person name="Adriaenssens E.M."/>
            <person name="Foster-Nyarko E."/>
            <person name="Jarju S."/>
            <person name="Secka A."/>
            <person name="Antonio M."/>
            <person name="Oren A."/>
            <person name="Chaudhuri R.R."/>
            <person name="La Ragione R."/>
            <person name="Hildebrand F."/>
            <person name="Pallen M.J."/>
        </authorList>
    </citation>
    <scope>NUCLEOTIDE SEQUENCE</scope>
    <source>
        <strain evidence="9">E3-2379</strain>
    </source>
</reference>
<dbReference type="HAMAP" id="MF_00422">
    <property type="entry name" value="SecE"/>
    <property type="match status" value="1"/>
</dbReference>
<protein>
    <recommendedName>
        <fullName evidence="8">Protein translocase subunit SecE</fullName>
    </recommendedName>
</protein>
<keyword evidence="7 8" id="KW-0472">Membrane</keyword>
<keyword evidence="8" id="KW-1003">Cell membrane</keyword>
<comment type="similarity">
    <text evidence="8">Belongs to the SecE/SEC61-gamma family.</text>
</comment>
<evidence type="ECO:0000256" key="2">
    <source>
        <dbReference type="ARBA" id="ARBA00022448"/>
    </source>
</evidence>
<keyword evidence="2 8" id="KW-0813">Transport</keyword>
<evidence type="ECO:0000256" key="7">
    <source>
        <dbReference type="ARBA" id="ARBA00023136"/>
    </source>
</evidence>
<dbReference type="GO" id="GO:0006605">
    <property type="term" value="P:protein targeting"/>
    <property type="evidence" value="ECO:0007669"/>
    <property type="project" value="UniProtKB-UniRule"/>
</dbReference>
<evidence type="ECO:0000313" key="10">
    <source>
        <dbReference type="Proteomes" id="UP000823618"/>
    </source>
</evidence>
<dbReference type="Proteomes" id="UP000823618">
    <property type="component" value="Unassembled WGS sequence"/>
</dbReference>
<comment type="function">
    <text evidence="8">Essential subunit of the Sec protein translocation channel SecYEG. Clamps together the 2 halves of SecY. May contact the channel plug during translocation.</text>
</comment>
<comment type="caution">
    <text evidence="9">The sequence shown here is derived from an EMBL/GenBank/DDBJ whole genome shotgun (WGS) entry which is preliminary data.</text>
</comment>
<comment type="subcellular location">
    <subcellularLocation>
        <location evidence="8">Cell membrane</location>
        <topology evidence="8">Single-pass membrane protein</topology>
    </subcellularLocation>
    <subcellularLocation>
        <location evidence="1">Membrane</location>
    </subcellularLocation>
</comment>
<proteinExistence type="inferred from homology"/>
<feature type="transmembrane region" description="Helical" evidence="8">
    <location>
        <begin position="39"/>
        <end position="59"/>
    </location>
</feature>
<name>A0A9D9I0J9_9FIRM</name>
<evidence type="ECO:0000256" key="8">
    <source>
        <dbReference type="HAMAP-Rule" id="MF_00422"/>
    </source>
</evidence>
<keyword evidence="6 8" id="KW-0811">Translocation</keyword>
<keyword evidence="5 8" id="KW-1133">Transmembrane helix</keyword>
<evidence type="ECO:0000256" key="5">
    <source>
        <dbReference type="ARBA" id="ARBA00022989"/>
    </source>
</evidence>
<comment type="subunit">
    <text evidence="8">Component of the Sec protein translocase complex. Heterotrimer consisting of SecY, SecE and SecG subunits. The heterotrimers can form oligomers, although 1 heterotrimer is thought to be able to translocate proteins. Interacts with the ribosome. Interacts with SecDF, and other proteins may be involved. Interacts with SecA.</text>
</comment>
<accession>A0A9D9I0J9</accession>
<sequence length="68" mass="7512">MGETGKTEKTPKKSWLKGLKAEFSKIVWPKKNTIAKETGVVLVVAIILGVAVAVFDFFVQYGMDLLIK</sequence>
<evidence type="ECO:0000256" key="1">
    <source>
        <dbReference type="ARBA" id="ARBA00004370"/>
    </source>
</evidence>
<organism evidence="9 10">
    <name type="scientific">Candidatus Scybalomonas excrementavium</name>
    <dbReference type="NCBI Taxonomy" id="2840943"/>
    <lineage>
        <taxon>Bacteria</taxon>
        <taxon>Bacillati</taxon>
        <taxon>Bacillota</taxon>
        <taxon>Clostridia</taxon>
        <taxon>Lachnospirales</taxon>
        <taxon>Lachnospiraceae</taxon>
        <taxon>Lachnospiraceae incertae sedis</taxon>
        <taxon>Candidatus Scybalomonas</taxon>
    </lineage>
</organism>
<dbReference type="InterPro" id="IPR001901">
    <property type="entry name" value="Translocase_SecE/Sec61-g"/>
</dbReference>
<dbReference type="NCBIfam" id="TIGR00964">
    <property type="entry name" value="secE_bact"/>
    <property type="match status" value="1"/>
</dbReference>
<dbReference type="AlphaFoldDB" id="A0A9D9I0J9"/>
<dbReference type="GO" id="GO:0065002">
    <property type="term" value="P:intracellular protein transmembrane transport"/>
    <property type="evidence" value="ECO:0007669"/>
    <property type="project" value="UniProtKB-UniRule"/>
</dbReference>